<evidence type="ECO:0000313" key="3">
    <source>
        <dbReference type="Proteomes" id="UP001147653"/>
    </source>
</evidence>
<proteinExistence type="predicted"/>
<feature type="signal peptide" evidence="1">
    <location>
        <begin position="1"/>
        <end position="22"/>
    </location>
</feature>
<protein>
    <recommendedName>
        <fullName evidence="4">Phytase-like domain-containing protein</fullName>
    </recommendedName>
</protein>
<evidence type="ECO:0008006" key="4">
    <source>
        <dbReference type="Google" id="ProtNLM"/>
    </source>
</evidence>
<dbReference type="RefSeq" id="WP_270023752.1">
    <property type="nucleotide sequence ID" value="NZ_JAPDDP010000005.1"/>
</dbReference>
<sequence>MRFLLSALAALALLVAPQAASAKSGGRATTLAERDSLIHGIAGAEDYVFVTEPGIGVATDGPRVVALDRDTGRQKAVLPEPPGGFKLPFTLRAPEEGKLVVLDAGGFPPQGPPVVYDYEYKTSRKGKFSAKLTRTVDFAGQPLAFAEDVEVLPNGEYVVSESVLGGLWLIARNGTIKPALVPTDPAAPLPGLAGCPFLGSGHTVGGLPFAAPGNFAPGAGSLAVRGDELYLSSTCAGGVQKLKLSTLRDTSRPAAERAAEIVTVAKRKYDLESLKGITFDPYDRSDPWIYAGDPFRLQLIRIHSRTGKREVLSKDAKRFNFTTATAFLPPERKRGDATLVTASDQEYRFATLNTGITSDQFQPPFIVAEYTPR</sequence>
<accession>A0A9X3N895</accession>
<organism evidence="2 3">
    <name type="scientific">Solirubrobacter phytolaccae</name>
    <dbReference type="NCBI Taxonomy" id="1404360"/>
    <lineage>
        <taxon>Bacteria</taxon>
        <taxon>Bacillati</taxon>
        <taxon>Actinomycetota</taxon>
        <taxon>Thermoleophilia</taxon>
        <taxon>Solirubrobacterales</taxon>
        <taxon>Solirubrobacteraceae</taxon>
        <taxon>Solirubrobacter</taxon>
    </lineage>
</organism>
<evidence type="ECO:0000256" key="1">
    <source>
        <dbReference type="SAM" id="SignalP"/>
    </source>
</evidence>
<reference evidence="2" key="1">
    <citation type="submission" date="2022-10" db="EMBL/GenBank/DDBJ databases">
        <title>The WGS of Solirubrobacter phytolaccae KCTC 29190.</title>
        <authorList>
            <person name="Jiang Z."/>
        </authorList>
    </citation>
    <scope>NUCLEOTIDE SEQUENCE</scope>
    <source>
        <strain evidence="2">KCTC 29190</strain>
    </source>
</reference>
<feature type="chain" id="PRO_5040973862" description="Phytase-like domain-containing protein" evidence="1">
    <location>
        <begin position="23"/>
        <end position="373"/>
    </location>
</feature>
<gene>
    <name evidence="2" type="ORF">OJ997_04120</name>
</gene>
<name>A0A9X3N895_9ACTN</name>
<evidence type="ECO:0000313" key="2">
    <source>
        <dbReference type="EMBL" id="MDA0179471.1"/>
    </source>
</evidence>
<keyword evidence="3" id="KW-1185">Reference proteome</keyword>
<comment type="caution">
    <text evidence="2">The sequence shown here is derived from an EMBL/GenBank/DDBJ whole genome shotgun (WGS) entry which is preliminary data.</text>
</comment>
<dbReference type="Proteomes" id="UP001147653">
    <property type="component" value="Unassembled WGS sequence"/>
</dbReference>
<keyword evidence="1" id="KW-0732">Signal</keyword>
<dbReference type="SUPFAM" id="SSF63829">
    <property type="entry name" value="Calcium-dependent phosphotriesterase"/>
    <property type="match status" value="1"/>
</dbReference>
<dbReference type="AlphaFoldDB" id="A0A9X3N895"/>
<dbReference type="EMBL" id="JAPDDP010000005">
    <property type="protein sequence ID" value="MDA0179471.1"/>
    <property type="molecule type" value="Genomic_DNA"/>
</dbReference>